<dbReference type="EMBL" id="JN885136">
    <property type="protein sequence ID" value="AEW87628.1"/>
    <property type="molecule type" value="Genomic_DNA"/>
</dbReference>
<sequence length="351" mass="38922">MERPVRVTKPSSLRGWLVECCETGRHPGMRWIDDERTLIRIPWNHDRGSRGVEESEKNIFIDYCRSRGILHAAGRELTAKECKNWLSSAIRHSQTVSDVSTNDDLSTPYPNRCRTIRLLPITVRSCARCDQASGTTAMLRGLREEAVNKFGPVGAGVQYTGAVGAGGEQCWMLRITFYYYGDRFGEVVTESPNGIRVLPLSERRAQGHICVAPIAEQALVPEIPSHLVEFQAEALRFLDKDLLRGLAFWADPSGIYIRWLGHSMAFVQGNVESPGAIVVLSCANACRAFNLVDYMKGMARTPRDGTAPPQACVYLYFGGVPTPEGGVQSTVPLIIQLWHECLWQALSAANV</sequence>
<dbReference type="InterPro" id="IPR019471">
    <property type="entry name" value="Interferon_reg_factor-3"/>
</dbReference>
<dbReference type="GO" id="GO:0000978">
    <property type="term" value="F:RNA polymerase II cis-regulatory region sequence-specific DNA binding"/>
    <property type="evidence" value="ECO:0007669"/>
    <property type="project" value="TreeGrafter"/>
</dbReference>
<gene>
    <name evidence="2" type="ORF">JM103</name>
</gene>
<dbReference type="SMART" id="SM01243">
    <property type="entry name" value="IRF-3"/>
    <property type="match status" value="1"/>
</dbReference>
<dbReference type="GO" id="GO:0000981">
    <property type="term" value="F:DNA-binding transcription factor activity, RNA polymerase II-specific"/>
    <property type="evidence" value="ECO:0007669"/>
    <property type="project" value="TreeGrafter"/>
</dbReference>
<dbReference type="Proteomes" id="UP000124292">
    <property type="component" value="Genome"/>
</dbReference>
<dbReference type="EMBL" id="JN885137">
    <property type="protein sequence ID" value="AEW87798.1"/>
    <property type="molecule type" value="Genomic_DNA"/>
</dbReference>
<dbReference type="GO" id="GO:0002376">
    <property type="term" value="P:immune system process"/>
    <property type="evidence" value="ECO:0007669"/>
    <property type="project" value="TreeGrafter"/>
</dbReference>
<dbReference type="InterPro" id="IPR036388">
    <property type="entry name" value="WH-like_DNA-bd_sf"/>
</dbReference>
<proteinExistence type="predicted"/>
<dbReference type="CDD" id="cd00103">
    <property type="entry name" value="IRF"/>
    <property type="match status" value="1"/>
</dbReference>
<dbReference type="PROSITE" id="PS51507">
    <property type="entry name" value="IRF_2"/>
    <property type="match status" value="1"/>
</dbReference>
<dbReference type="InterPro" id="IPR017855">
    <property type="entry name" value="SMAD-like_dom_sf"/>
</dbReference>
<dbReference type="Gene3D" id="1.10.10.10">
    <property type="entry name" value="Winged helix-like DNA-binding domain superfamily/Winged helix DNA-binding domain"/>
    <property type="match status" value="1"/>
</dbReference>
<dbReference type="SUPFAM" id="SSF46785">
    <property type="entry name" value="Winged helix' DNA-binding domain"/>
    <property type="match status" value="1"/>
</dbReference>
<dbReference type="InterPro" id="IPR008984">
    <property type="entry name" value="SMAD_FHA_dom_sf"/>
</dbReference>
<dbReference type="Proteomes" id="UP000133219">
    <property type="component" value="Segment"/>
</dbReference>
<dbReference type="InterPro" id="IPR036390">
    <property type="entry name" value="WH_DNA-bd_sf"/>
</dbReference>
<dbReference type="GeneID" id="3416455"/>
<name>G9JMB1_9GAMA</name>
<evidence type="ECO:0000259" key="1">
    <source>
        <dbReference type="PROSITE" id="PS51507"/>
    </source>
</evidence>
<protein>
    <submittedName>
        <fullName evidence="2">JM103</fullName>
    </submittedName>
</protein>
<accession>G9JMB1</accession>
<dbReference type="SUPFAM" id="SSF49879">
    <property type="entry name" value="SMAD/FHA domain"/>
    <property type="match status" value="1"/>
</dbReference>
<feature type="domain" description="IRF tryptophan pentad repeat" evidence="1">
    <location>
        <begin position="10"/>
        <end position="120"/>
    </location>
</feature>
<dbReference type="PANTHER" id="PTHR11949:SF17">
    <property type="entry name" value="IRF TRYPTOPHAN PENTAD REPEAT DOMAIN-CONTAINING PROTEIN"/>
    <property type="match status" value="1"/>
</dbReference>
<dbReference type="KEGG" id="vg:3416455"/>
<reference evidence="4 5" key="1">
    <citation type="journal article" date="2013" name="J. Virol.">
        <title>Genomic characterization of Japanese macaque rhadinovirus, a novel herpesvirus isolated from a nonhuman primate with a spontaneous inflammatory demyelinating disease.</title>
        <authorList>
            <person name="Estep R.D."/>
            <person name="Hansen S.G."/>
            <person name="Rogers K.S."/>
            <person name="Axthelm M.K."/>
            <person name="Wong S.W."/>
        </authorList>
    </citation>
    <scope>NUCLEOTIDE SEQUENCE [LARGE SCALE GENOMIC DNA]</scope>
    <source>
        <strain evidence="3">12E2</strain>
        <strain evidence="2">3A1</strain>
    </source>
</reference>
<dbReference type="Gene3D" id="2.60.200.10">
    <property type="match status" value="1"/>
</dbReference>
<evidence type="ECO:0000313" key="2">
    <source>
        <dbReference type="EMBL" id="AEW87628.1"/>
    </source>
</evidence>
<organism evidence="2 5">
    <name type="scientific">Macaca fuscata rhadinovirus</name>
    <dbReference type="NCBI Taxonomy" id="272551"/>
    <lineage>
        <taxon>Viruses</taxon>
        <taxon>Duplodnaviria</taxon>
        <taxon>Heunggongvirae</taxon>
        <taxon>Peploviricota</taxon>
        <taxon>Herviviricetes</taxon>
        <taxon>Herpesvirales</taxon>
        <taxon>Orthoherpesviridae</taxon>
        <taxon>Gammaherpesvirinae</taxon>
        <taxon>Rhadinovirus</taxon>
        <taxon>Rhadinovirus macacinegamma11</taxon>
        <taxon>macacine gammaherpesvirus 11</taxon>
    </lineage>
</organism>
<dbReference type="RefSeq" id="YP_238406.1">
    <property type="nucleotide sequence ID" value="NC_007016.1"/>
</dbReference>
<dbReference type="Pfam" id="PF00605">
    <property type="entry name" value="IRF"/>
    <property type="match status" value="1"/>
</dbReference>
<dbReference type="PANTHER" id="PTHR11949">
    <property type="entry name" value="INTERFERON REGULATORY FACTOR"/>
    <property type="match status" value="1"/>
</dbReference>
<dbReference type="Pfam" id="PF10401">
    <property type="entry name" value="IRF-3"/>
    <property type="match status" value="1"/>
</dbReference>
<evidence type="ECO:0000313" key="4">
    <source>
        <dbReference type="Proteomes" id="UP000124292"/>
    </source>
</evidence>
<evidence type="ECO:0000313" key="3">
    <source>
        <dbReference type="EMBL" id="AEW87798.1"/>
    </source>
</evidence>
<dbReference type="InterPro" id="IPR001346">
    <property type="entry name" value="Interferon_reg_fact_DNA-bd_dom"/>
</dbReference>
<evidence type="ECO:0000313" key="5">
    <source>
        <dbReference type="Proteomes" id="UP000133219"/>
    </source>
</evidence>
<dbReference type="SMART" id="SM00348">
    <property type="entry name" value="IRF"/>
    <property type="match status" value="1"/>
</dbReference>